<evidence type="ECO:0000313" key="2">
    <source>
        <dbReference type="EMBL" id="NIJ57669.1"/>
    </source>
</evidence>
<dbReference type="EMBL" id="JAASQI010000003">
    <property type="protein sequence ID" value="NIJ57669.1"/>
    <property type="molecule type" value="Genomic_DNA"/>
</dbReference>
<keyword evidence="1" id="KW-0472">Membrane</keyword>
<protein>
    <submittedName>
        <fullName evidence="2">Uncharacterized protein</fullName>
    </submittedName>
</protein>
<accession>A0ABX0V0P7</accession>
<keyword evidence="1" id="KW-1133">Transmembrane helix</keyword>
<name>A0ABX0V0P7_9HYPH</name>
<keyword evidence="1" id="KW-0812">Transmembrane</keyword>
<evidence type="ECO:0000313" key="3">
    <source>
        <dbReference type="Proteomes" id="UP001429580"/>
    </source>
</evidence>
<dbReference type="RefSeq" id="WP_166950511.1">
    <property type="nucleotide sequence ID" value="NZ_JAASQI010000003.1"/>
</dbReference>
<organism evidence="2 3">
    <name type="scientific">Pseudochelatococcus lubricantis</name>
    <dbReference type="NCBI Taxonomy" id="1538102"/>
    <lineage>
        <taxon>Bacteria</taxon>
        <taxon>Pseudomonadati</taxon>
        <taxon>Pseudomonadota</taxon>
        <taxon>Alphaproteobacteria</taxon>
        <taxon>Hyphomicrobiales</taxon>
        <taxon>Chelatococcaceae</taxon>
        <taxon>Pseudochelatococcus</taxon>
    </lineage>
</organism>
<proteinExistence type="predicted"/>
<keyword evidence="3" id="KW-1185">Reference proteome</keyword>
<dbReference type="Proteomes" id="UP001429580">
    <property type="component" value="Unassembled WGS sequence"/>
</dbReference>
<sequence>MASFQISDPPPNAVLAEAAEVKGTYNGLVAFTVENLTGQNLTASLSVLPAEEAERALYRFEGASVTNPTLYTVDFGPREVHTVKLAIAAPAGAAPKASSFRLRVALENGSDTDSVESRPVAFTVPALPAAPPPAKKPFPWWAVAVAAVLVIGVAGGLTYAFWPKPEVEEEEPGDQTTATPAITGTWINVNANTRSIPQIVIANDTVHVWGKCSPTNCDWGTTPLRQTRWRRPGGTTYVARPLPNRYSAFYDQGFATRTMSFRLDTTNDQLNVTTATAFKDNSGRPDRSETEQFRRQ</sequence>
<gene>
    <name evidence="2" type="ORF">FHS82_001505</name>
</gene>
<comment type="caution">
    <text evidence="2">The sequence shown here is derived from an EMBL/GenBank/DDBJ whole genome shotgun (WGS) entry which is preliminary data.</text>
</comment>
<feature type="transmembrane region" description="Helical" evidence="1">
    <location>
        <begin position="140"/>
        <end position="162"/>
    </location>
</feature>
<evidence type="ECO:0000256" key="1">
    <source>
        <dbReference type="SAM" id="Phobius"/>
    </source>
</evidence>
<reference evidence="2 3" key="1">
    <citation type="submission" date="2020-03" db="EMBL/GenBank/DDBJ databases">
        <title>Genomic Encyclopedia of Type Strains, Phase IV (KMG-IV): sequencing the most valuable type-strain genomes for metagenomic binning, comparative biology and taxonomic classification.</title>
        <authorList>
            <person name="Goeker M."/>
        </authorList>
    </citation>
    <scope>NUCLEOTIDE SEQUENCE [LARGE SCALE GENOMIC DNA]</scope>
    <source>
        <strain evidence="2 3">DSM 103870</strain>
    </source>
</reference>